<organism evidence="1 2">
    <name type="scientific">Sphingomonas jatrophae</name>
    <dbReference type="NCBI Taxonomy" id="1166337"/>
    <lineage>
        <taxon>Bacteria</taxon>
        <taxon>Pseudomonadati</taxon>
        <taxon>Pseudomonadota</taxon>
        <taxon>Alphaproteobacteria</taxon>
        <taxon>Sphingomonadales</taxon>
        <taxon>Sphingomonadaceae</taxon>
        <taxon>Sphingomonas</taxon>
    </lineage>
</organism>
<evidence type="ECO:0008006" key="3">
    <source>
        <dbReference type="Google" id="ProtNLM"/>
    </source>
</evidence>
<dbReference type="EMBL" id="FOZG01000002">
    <property type="protein sequence ID" value="SFR97602.1"/>
    <property type="molecule type" value="Genomic_DNA"/>
</dbReference>
<sequence length="199" mass="21487">MRKQNNRKSNRQAHLGFRADQRLHALVDAEARRRGVAASEFLRQAVEAELAKEDPADQGLDPKLVALAATGRVDAQRAIAQLAMGWANDPSFPQEQVFAVAEFAARLAAAHGDPSDFLYLAGILMHRANKLATSPREEELLMAQAIELVNRAADMGHGPATEHLSNAKLLGVPNEIFELAANIQDCGLSEVVCTAEMGA</sequence>
<protein>
    <recommendedName>
        <fullName evidence="3">Ribbon-helix-helix protein, copG family</fullName>
    </recommendedName>
</protein>
<gene>
    <name evidence="1" type="ORF">SAMN05192580_2184</name>
</gene>
<proteinExistence type="predicted"/>
<name>A0A1I6L2D2_9SPHN</name>
<dbReference type="Proteomes" id="UP000198824">
    <property type="component" value="Unassembled WGS sequence"/>
</dbReference>
<keyword evidence="2" id="KW-1185">Reference proteome</keyword>
<dbReference type="AlphaFoldDB" id="A0A1I6L2D2"/>
<accession>A0A1I6L2D2</accession>
<reference evidence="1 2" key="1">
    <citation type="submission" date="2016-10" db="EMBL/GenBank/DDBJ databases">
        <authorList>
            <person name="de Groot N.N."/>
        </authorList>
    </citation>
    <scope>NUCLEOTIDE SEQUENCE [LARGE SCALE GENOMIC DNA]</scope>
    <source>
        <strain evidence="1 2">S5-249</strain>
    </source>
</reference>
<evidence type="ECO:0000313" key="1">
    <source>
        <dbReference type="EMBL" id="SFR97602.1"/>
    </source>
</evidence>
<evidence type="ECO:0000313" key="2">
    <source>
        <dbReference type="Proteomes" id="UP000198824"/>
    </source>
</evidence>
<dbReference type="RefSeq" id="WP_093314484.1">
    <property type="nucleotide sequence ID" value="NZ_FOZG01000002.1"/>
</dbReference>
<dbReference type="STRING" id="1166337.SAMN05192580_2184"/>